<organism evidence="1 2">
    <name type="scientific">Mycoplasmopsis cynos (strain C142)</name>
    <name type="common">Mycoplasma cynos</name>
    <dbReference type="NCBI Taxonomy" id="1246955"/>
    <lineage>
        <taxon>Bacteria</taxon>
        <taxon>Bacillati</taxon>
        <taxon>Mycoplasmatota</taxon>
        <taxon>Mycoplasmoidales</taxon>
        <taxon>Metamycoplasmataceae</taxon>
        <taxon>Mycoplasmopsis</taxon>
    </lineage>
</organism>
<dbReference type="AlphaFoldDB" id="L0RV50"/>
<dbReference type="HOGENOM" id="CLU_2451389_0_0_14"/>
<proteinExistence type="predicted"/>
<dbReference type="KEGG" id="mcy:MCYN_0737"/>
<sequence length="89" mass="10211">MVGNIAEIFPVIGAFKMTSFSSFENSIAKPFPNASLEKHAGSFSSWRLFNFPSYTGEISTYSSTLFFLNKLKNRIKLSLKKLYKYYITF</sequence>
<reference evidence="2" key="1">
    <citation type="journal article" date="2013" name="Genome Announc.">
        <title>Complete genome sequence of Mycoplasma cynos strain C142.</title>
        <authorList>
            <person name="Walker C.A."/>
            <person name="Mannering S.A."/>
            <person name="Shields S."/>
            <person name="Blake D.P."/>
            <person name="Brownlie J."/>
        </authorList>
    </citation>
    <scope>NUCLEOTIDE SEQUENCE [LARGE SCALE GENOMIC DNA]</scope>
    <source>
        <strain evidence="2">C142</strain>
    </source>
</reference>
<protein>
    <submittedName>
        <fullName evidence="1">Uncharacterized protein</fullName>
    </submittedName>
</protein>
<name>L0RV50_MYCC1</name>
<evidence type="ECO:0000313" key="1">
    <source>
        <dbReference type="EMBL" id="CCP24469.1"/>
    </source>
</evidence>
<gene>
    <name evidence="1" type="primary">MCYN0737</name>
    <name evidence="1" type="ordered locus">MCYN_0737</name>
</gene>
<dbReference type="EMBL" id="HF559394">
    <property type="protein sequence ID" value="CCP24469.1"/>
    <property type="molecule type" value="Genomic_DNA"/>
</dbReference>
<keyword evidence="2" id="KW-1185">Reference proteome</keyword>
<dbReference type="Proteomes" id="UP000010466">
    <property type="component" value="Chromosome"/>
</dbReference>
<accession>L0RV50</accession>
<evidence type="ECO:0000313" key="2">
    <source>
        <dbReference type="Proteomes" id="UP000010466"/>
    </source>
</evidence>